<keyword evidence="4" id="KW-1185">Reference proteome</keyword>
<proteinExistence type="predicted"/>
<evidence type="ECO:0000256" key="1">
    <source>
        <dbReference type="SAM" id="MobiDB-lite"/>
    </source>
</evidence>
<feature type="transmembrane region" description="Helical" evidence="2">
    <location>
        <begin position="6"/>
        <end position="24"/>
    </location>
</feature>
<evidence type="ECO:0000313" key="4">
    <source>
        <dbReference type="Proteomes" id="UP000663942"/>
    </source>
</evidence>
<evidence type="ECO:0000313" key="3">
    <source>
        <dbReference type="EMBL" id="QTC87164.1"/>
    </source>
</evidence>
<gene>
    <name evidence="3" type="ORF">IFE19_13820</name>
</gene>
<keyword evidence="2" id="KW-1133">Transmembrane helix</keyword>
<accession>A0ABX7SII8</accession>
<keyword evidence="2" id="KW-0472">Membrane</keyword>
<feature type="region of interest" description="Disordered" evidence="1">
    <location>
        <begin position="123"/>
        <end position="156"/>
    </location>
</feature>
<sequence length="156" mass="16798">MLVFMTVTMLLVAALPSIGLGRALHRLLVETPARRLNALSPGRIAFYAALGAAGLVLFGLFELEGLRLFSLFTPELILWFGMFDVAVFLDVFILAAALGATARFRAMRAALVQGVRQIGASLRRRPAAQSRAPRARPVRADKTGSADPEPVRAVLA</sequence>
<organism evidence="3 4">
    <name type="scientific">Brevundimonas pondensis</name>
    <dbReference type="NCBI Taxonomy" id="2774189"/>
    <lineage>
        <taxon>Bacteria</taxon>
        <taxon>Pseudomonadati</taxon>
        <taxon>Pseudomonadota</taxon>
        <taxon>Alphaproteobacteria</taxon>
        <taxon>Caulobacterales</taxon>
        <taxon>Caulobacteraceae</taxon>
        <taxon>Brevundimonas</taxon>
    </lineage>
</organism>
<name>A0ABX7SII8_9CAUL</name>
<reference evidence="3 4" key="1">
    <citation type="submission" date="2020-09" db="EMBL/GenBank/DDBJ databases">
        <title>Brevundimonas sp. LVF1 isolated from an oligotrophic pond in Goettingen, Germany.</title>
        <authorList>
            <person name="Friedrich I."/>
            <person name="Klassen A."/>
            <person name="Neubauer H."/>
            <person name="Schneider D."/>
            <person name="Hertel R."/>
            <person name="Daniel R."/>
        </authorList>
    </citation>
    <scope>NUCLEOTIDE SEQUENCE [LARGE SCALE GENOMIC DNA]</scope>
    <source>
        <strain evidence="3 4">LVF1</strain>
    </source>
</reference>
<feature type="transmembrane region" description="Helical" evidence="2">
    <location>
        <begin position="44"/>
        <end position="61"/>
    </location>
</feature>
<keyword evidence="2" id="KW-0812">Transmembrane</keyword>
<dbReference type="RefSeq" id="WP_207823194.1">
    <property type="nucleotide sequence ID" value="NZ_CP062006.1"/>
</dbReference>
<protein>
    <submittedName>
        <fullName evidence="3">Uncharacterized protein</fullName>
    </submittedName>
</protein>
<feature type="transmembrane region" description="Helical" evidence="2">
    <location>
        <begin position="76"/>
        <end position="98"/>
    </location>
</feature>
<dbReference type="EMBL" id="CP062006">
    <property type="protein sequence ID" value="QTC87164.1"/>
    <property type="molecule type" value="Genomic_DNA"/>
</dbReference>
<evidence type="ECO:0000256" key="2">
    <source>
        <dbReference type="SAM" id="Phobius"/>
    </source>
</evidence>
<dbReference type="Proteomes" id="UP000663942">
    <property type="component" value="Chromosome"/>
</dbReference>